<evidence type="ECO:0000313" key="4">
    <source>
        <dbReference type="Proteomes" id="UP000319383"/>
    </source>
</evidence>
<name>A0A517ZKM8_9PLAN</name>
<reference evidence="3 4" key="1">
    <citation type="submission" date="2019-02" db="EMBL/GenBank/DDBJ databases">
        <title>Deep-cultivation of Planctomycetes and their phenomic and genomic characterization uncovers novel biology.</title>
        <authorList>
            <person name="Wiegand S."/>
            <person name="Jogler M."/>
            <person name="Boedeker C."/>
            <person name="Pinto D."/>
            <person name="Vollmers J."/>
            <person name="Rivas-Marin E."/>
            <person name="Kohn T."/>
            <person name="Peeters S.H."/>
            <person name="Heuer A."/>
            <person name="Rast P."/>
            <person name="Oberbeckmann S."/>
            <person name="Bunk B."/>
            <person name="Jeske O."/>
            <person name="Meyerdierks A."/>
            <person name="Storesund J.E."/>
            <person name="Kallscheuer N."/>
            <person name="Luecker S."/>
            <person name="Lage O.M."/>
            <person name="Pohl T."/>
            <person name="Merkel B.J."/>
            <person name="Hornburger P."/>
            <person name="Mueller R.-W."/>
            <person name="Bruemmer F."/>
            <person name="Labrenz M."/>
            <person name="Spormann A.M."/>
            <person name="Op den Camp H."/>
            <person name="Overmann J."/>
            <person name="Amann R."/>
            <person name="Jetten M.S.M."/>
            <person name="Mascher T."/>
            <person name="Medema M.H."/>
            <person name="Devos D.P."/>
            <person name="Kaster A.-K."/>
            <person name="Ovreas L."/>
            <person name="Rohde M."/>
            <person name="Galperin M.Y."/>
            <person name="Jogler C."/>
        </authorList>
    </citation>
    <scope>NUCLEOTIDE SEQUENCE [LARGE SCALE GENOMIC DNA]</scope>
    <source>
        <strain evidence="3 4">Mal52</strain>
    </source>
</reference>
<keyword evidence="1" id="KW-0175">Coiled coil</keyword>
<feature type="compositionally biased region" description="Pro residues" evidence="2">
    <location>
        <begin position="191"/>
        <end position="205"/>
    </location>
</feature>
<dbReference type="AlphaFoldDB" id="A0A517ZKM8"/>
<keyword evidence="4" id="KW-1185">Reference proteome</keyword>
<dbReference type="PANTHER" id="PTHR38768">
    <property type="entry name" value="UPF0502 PROTEIN YCEH"/>
    <property type="match status" value="1"/>
</dbReference>
<dbReference type="EMBL" id="CP036276">
    <property type="protein sequence ID" value="QDU43042.1"/>
    <property type="molecule type" value="Genomic_DNA"/>
</dbReference>
<protein>
    <recommendedName>
        <fullName evidence="5">DUF480 domain-containing protein</fullName>
    </recommendedName>
</protein>
<sequence length="258" mass="28597">MDSFEDQEHPPITELSRRQRRVLGVLVEKAFTTPEYYPLTLKAATNGCNQKSNRAPVSSYSEDDVEEALDELREIGLVTVIHTDGGRAPRYRHWMRKRFALSEPQLAILTELLLRGRQSLGELRSRSSRMVSIDSLDQLREELAGLQGLNLLQASGSLARRGVEVDHNLYVAKEGMTLATASADALDEPASPRPARTPSPAPAPVPATASDGRIDALEAIIGELRTQNQEFAVEISSLRDEVQRLEENMERLRSELGG</sequence>
<dbReference type="SUPFAM" id="SSF46785">
    <property type="entry name" value="Winged helix' DNA-binding domain"/>
    <property type="match status" value="2"/>
</dbReference>
<dbReference type="Gene3D" id="1.10.10.10">
    <property type="entry name" value="Winged helix-like DNA-binding domain superfamily/Winged helix DNA-binding domain"/>
    <property type="match status" value="2"/>
</dbReference>
<dbReference type="RefSeq" id="WP_145375057.1">
    <property type="nucleotide sequence ID" value="NZ_CP036276.1"/>
</dbReference>
<dbReference type="InterPro" id="IPR007432">
    <property type="entry name" value="DUF480"/>
</dbReference>
<gene>
    <name evidence="3" type="ORF">Mal52_15130</name>
</gene>
<dbReference type="InterPro" id="IPR036388">
    <property type="entry name" value="WH-like_DNA-bd_sf"/>
</dbReference>
<evidence type="ECO:0000313" key="3">
    <source>
        <dbReference type="EMBL" id="QDU43042.1"/>
    </source>
</evidence>
<dbReference type="KEGG" id="sdyn:Mal52_15130"/>
<dbReference type="PANTHER" id="PTHR38768:SF1">
    <property type="entry name" value="UPF0502 PROTEIN YCEH"/>
    <property type="match status" value="1"/>
</dbReference>
<proteinExistence type="predicted"/>
<evidence type="ECO:0008006" key="5">
    <source>
        <dbReference type="Google" id="ProtNLM"/>
    </source>
</evidence>
<feature type="region of interest" description="Disordered" evidence="2">
    <location>
        <begin position="184"/>
        <end position="209"/>
    </location>
</feature>
<accession>A0A517ZKM8</accession>
<dbReference type="InterPro" id="IPR036390">
    <property type="entry name" value="WH_DNA-bd_sf"/>
</dbReference>
<dbReference type="Proteomes" id="UP000319383">
    <property type="component" value="Chromosome"/>
</dbReference>
<evidence type="ECO:0000256" key="1">
    <source>
        <dbReference type="SAM" id="Coils"/>
    </source>
</evidence>
<feature type="coiled-coil region" evidence="1">
    <location>
        <begin position="221"/>
        <end position="255"/>
    </location>
</feature>
<dbReference type="Pfam" id="PF04337">
    <property type="entry name" value="DUF480"/>
    <property type="match status" value="1"/>
</dbReference>
<evidence type="ECO:0000256" key="2">
    <source>
        <dbReference type="SAM" id="MobiDB-lite"/>
    </source>
</evidence>
<organism evidence="3 4">
    <name type="scientific">Symmachiella dynata</name>
    <dbReference type="NCBI Taxonomy" id="2527995"/>
    <lineage>
        <taxon>Bacteria</taxon>
        <taxon>Pseudomonadati</taxon>
        <taxon>Planctomycetota</taxon>
        <taxon>Planctomycetia</taxon>
        <taxon>Planctomycetales</taxon>
        <taxon>Planctomycetaceae</taxon>
        <taxon>Symmachiella</taxon>
    </lineage>
</organism>